<name>A0A940YK53_9BURK</name>
<gene>
    <name evidence="1" type="ORF">KAK06_18810</name>
</gene>
<comment type="caution">
    <text evidence="1">The sequence shown here is derived from an EMBL/GenBank/DDBJ whole genome shotgun (WGS) entry which is preliminary data.</text>
</comment>
<protein>
    <submittedName>
        <fullName evidence="1">Uncharacterized protein</fullName>
    </submittedName>
</protein>
<dbReference type="EMBL" id="JAGQDE010000021">
    <property type="protein sequence ID" value="MBQ0961014.1"/>
    <property type="molecule type" value="Genomic_DNA"/>
</dbReference>
<evidence type="ECO:0000313" key="1">
    <source>
        <dbReference type="EMBL" id="MBQ0961014.1"/>
    </source>
</evidence>
<dbReference type="AlphaFoldDB" id="A0A940YK53"/>
<organism evidence="1 2">
    <name type="scientific">Ideonella aquatica</name>
    <dbReference type="NCBI Taxonomy" id="2824119"/>
    <lineage>
        <taxon>Bacteria</taxon>
        <taxon>Pseudomonadati</taxon>
        <taxon>Pseudomonadota</taxon>
        <taxon>Betaproteobacteria</taxon>
        <taxon>Burkholderiales</taxon>
        <taxon>Sphaerotilaceae</taxon>
        <taxon>Ideonella</taxon>
    </lineage>
</organism>
<dbReference type="Proteomes" id="UP000678374">
    <property type="component" value="Unassembled WGS sequence"/>
</dbReference>
<accession>A0A940YK53</accession>
<dbReference type="RefSeq" id="WP_210803690.1">
    <property type="nucleotide sequence ID" value="NZ_JAGQDE010000021.1"/>
</dbReference>
<proteinExistence type="predicted"/>
<keyword evidence="2" id="KW-1185">Reference proteome</keyword>
<reference evidence="1" key="1">
    <citation type="submission" date="2021-04" db="EMBL/GenBank/DDBJ databases">
        <title>The genome sequence of Ideonella sp. 4Y11.</title>
        <authorList>
            <person name="Liu Y."/>
        </authorList>
    </citation>
    <scope>NUCLEOTIDE SEQUENCE</scope>
    <source>
        <strain evidence="1">4Y11</strain>
    </source>
</reference>
<evidence type="ECO:0000313" key="2">
    <source>
        <dbReference type="Proteomes" id="UP000678374"/>
    </source>
</evidence>
<sequence length="67" mass="7446">MTEPDSSDGLPRPIDADVARAVARLNHGQREFFEERAGILEFDAGLPRAEAEREALVQTREFYGLTG</sequence>